<evidence type="ECO:0000259" key="5">
    <source>
        <dbReference type="PROSITE" id="PS50011"/>
    </source>
</evidence>
<name>A0ABR2HIK6_9EUKA</name>
<dbReference type="SUPFAM" id="SSF56112">
    <property type="entry name" value="Protein kinase-like (PK-like)"/>
    <property type="match status" value="1"/>
</dbReference>
<keyword evidence="4" id="KW-0067">ATP-binding</keyword>
<dbReference type="InterPro" id="IPR008266">
    <property type="entry name" value="Tyr_kinase_AS"/>
</dbReference>
<evidence type="ECO:0000256" key="2">
    <source>
        <dbReference type="ARBA" id="ARBA00022741"/>
    </source>
</evidence>
<dbReference type="PROSITE" id="PS50011">
    <property type="entry name" value="PROTEIN_KINASE_DOM"/>
    <property type="match status" value="1"/>
</dbReference>
<keyword evidence="3" id="KW-0418">Kinase</keyword>
<dbReference type="SMART" id="SM00220">
    <property type="entry name" value="S_TKc"/>
    <property type="match status" value="1"/>
</dbReference>
<dbReference type="PANTHER" id="PTHR24348">
    <property type="entry name" value="SERINE/THREONINE-PROTEIN KINASE UNC-51-RELATED"/>
    <property type="match status" value="1"/>
</dbReference>
<dbReference type="InterPro" id="IPR000719">
    <property type="entry name" value="Prot_kinase_dom"/>
</dbReference>
<evidence type="ECO:0000256" key="4">
    <source>
        <dbReference type="ARBA" id="ARBA00022840"/>
    </source>
</evidence>
<keyword evidence="1" id="KW-0808">Transferase</keyword>
<dbReference type="PROSITE" id="PS00109">
    <property type="entry name" value="PROTEIN_KINASE_TYR"/>
    <property type="match status" value="1"/>
</dbReference>
<reference evidence="6 7" key="1">
    <citation type="submission" date="2024-04" db="EMBL/GenBank/DDBJ databases">
        <title>Tritrichomonas musculus Genome.</title>
        <authorList>
            <person name="Alves-Ferreira E."/>
            <person name="Grigg M."/>
            <person name="Lorenzi H."/>
            <person name="Galac M."/>
        </authorList>
    </citation>
    <scope>NUCLEOTIDE SEQUENCE [LARGE SCALE GENOMIC DNA]</scope>
    <source>
        <strain evidence="6 7">EAF2021</strain>
    </source>
</reference>
<evidence type="ECO:0000256" key="1">
    <source>
        <dbReference type="ARBA" id="ARBA00022679"/>
    </source>
</evidence>
<dbReference type="Gene3D" id="1.10.510.10">
    <property type="entry name" value="Transferase(Phosphotransferase) domain 1"/>
    <property type="match status" value="1"/>
</dbReference>
<dbReference type="PANTHER" id="PTHR24348:SF22">
    <property type="entry name" value="NON-SPECIFIC SERINE_THREONINE PROTEIN KINASE"/>
    <property type="match status" value="1"/>
</dbReference>
<dbReference type="EMBL" id="JAPFFF010000028">
    <property type="protein sequence ID" value="KAK8847306.1"/>
    <property type="molecule type" value="Genomic_DNA"/>
</dbReference>
<keyword evidence="2" id="KW-0547">Nucleotide-binding</keyword>
<evidence type="ECO:0000313" key="7">
    <source>
        <dbReference type="Proteomes" id="UP001470230"/>
    </source>
</evidence>
<keyword evidence="7" id="KW-1185">Reference proteome</keyword>
<accession>A0ABR2HIK6</accession>
<dbReference type="InterPro" id="IPR011009">
    <property type="entry name" value="Kinase-like_dom_sf"/>
</dbReference>
<dbReference type="Pfam" id="PF00069">
    <property type="entry name" value="Pkinase"/>
    <property type="match status" value="1"/>
</dbReference>
<feature type="domain" description="Protein kinase" evidence="5">
    <location>
        <begin position="1"/>
        <end position="150"/>
    </location>
</feature>
<sequence>MKFIHQKGLIHRDLRIENILLNSVFETKLVDFGFVKIDENINGGISVMSSLNSDANAMIYMSPQLINDEDFDSKTDVYSFGMVLHYIFIGQLPNYSFRDIHIKKKIPLPRPSSLISQFCIDLIAKCTKYEPAERPSFDKILESIRENSYLLAPEVDRSLISRRDNELSSFDSNK</sequence>
<dbReference type="InterPro" id="IPR045269">
    <property type="entry name" value="Atg1-like"/>
</dbReference>
<evidence type="ECO:0000256" key="3">
    <source>
        <dbReference type="ARBA" id="ARBA00022777"/>
    </source>
</evidence>
<protein>
    <recommendedName>
        <fullName evidence="5">Protein kinase domain-containing protein</fullName>
    </recommendedName>
</protein>
<evidence type="ECO:0000313" key="6">
    <source>
        <dbReference type="EMBL" id="KAK8847306.1"/>
    </source>
</evidence>
<dbReference type="Proteomes" id="UP001470230">
    <property type="component" value="Unassembled WGS sequence"/>
</dbReference>
<proteinExistence type="predicted"/>
<comment type="caution">
    <text evidence="6">The sequence shown here is derived from an EMBL/GenBank/DDBJ whole genome shotgun (WGS) entry which is preliminary data.</text>
</comment>
<gene>
    <name evidence="6" type="ORF">M9Y10_019893</name>
</gene>
<organism evidence="6 7">
    <name type="scientific">Tritrichomonas musculus</name>
    <dbReference type="NCBI Taxonomy" id="1915356"/>
    <lineage>
        <taxon>Eukaryota</taxon>
        <taxon>Metamonada</taxon>
        <taxon>Parabasalia</taxon>
        <taxon>Tritrichomonadida</taxon>
        <taxon>Tritrichomonadidae</taxon>
        <taxon>Tritrichomonas</taxon>
    </lineage>
</organism>